<evidence type="ECO:0000256" key="1">
    <source>
        <dbReference type="SAM" id="SignalP"/>
    </source>
</evidence>
<feature type="chain" id="PRO_5005236888" evidence="1">
    <location>
        <begin position="31"/>
        <end position="138"/>
    </location>
</feature>
<dbReference type="RefSeq" id="WP_047313946.1">
    <property type="nucleotide sequence ID" value="NZ_LDPQ01000003.1"/>
</dbReference>
<organism evidence="2 3">
    <name type="scientific">Mycobacterium haemophilum</name>
    <dbReference type="NCBI Taxonomy" id="29311"/>
    <lineage>
        <taxon>Bacteria</taxon>
        <taxon>Bacillati</taxon>
        <taxon>Actinomycetota</taxon>
        <taxon>Actinomycetes</taxon>
        <taxon>Mycobacteriales</taxon>
        <taxon>Mycobacteriaceae</taxon>
        <taxon>Mycobacterium</taxon>
    </lineage>
</organism>
<accession>A0A0I9U8N0</accession>
<keyword evidence="1" id="KW-0732">Signal</keyword>
<gene>
    <name evidence="2" type="ORF">ABH38_09685</name>
</gene>
<name>A0A0I9U8N0_9MYCO</name>
<comment type="caution">
    <text evidence="2">The sequence shown here is derived from an EMBL/GenBank/DDBJ whole genome shotgun (WGS) entry which is preliminary data.</text>
</comment>
<dbReference type="PATRIC" id="fig|29311.18.peg.2751"/>
<proteinExistence type="predicted"/>
<dbReference type="OrthoDB" id="4762021at2"/>
<reference evidence="2 3" key="1">
    <citation type="submission" date="2015-05" db="EMBL/GenBank/DDBJ databases">
        <title>Genome sequence of Mycobacterium haemophilum.</title>
        <authorList>
            <person name="Greninger A.L."/>
            <person name="Cunningham G."/>
            <person name="Miller S."/>
        </authorList>
    </citation>
    <scope>NUCLEOTIDE SEQUENCE [LARGE SCALE GENOMIC DNA]</scope>
    <source>
        <strain evidence="3">UC1</strain>
    </source>
</reference>
<feature type="signal peptide" evidence="1">
    <location>
        <begin position="1"/>
        <end position="30"/>
    </location>
</feature>
<dbReference type="Proteomes" id="UP000036334">
    <property type="component" value="Unassembled WGS sequence"/>
</dbReference>
<protein>
    <submittedName>
        <fullName evidence="2">Uncharacterized protein</fullName>
    </submittedName>
</protein>
<dbReference type="EMBL" id="LDPR01000006">
    <property type="protein sequence ID" value="KLO37160.1"/>
    <property type="molecule type" value="Genomic_DNA"/>
</dbReference>
<sequence length="138" mass="14661">MSSGKRRWMPITAVTVITAVSQLIPATARADLHNVTYIARIDGVTTGSQAAFVTAGGQTNTAGLSPMPGNVFEADTVLADPQQAGMQILLRWPYSANVHCEIDVDDHVFTQVDQLVRPVLGNTDPMNGVLRCGAPLST</sequence>
<evidence type="ECO:0000313" key="2">
    <source>
        <dbReference type="EMBL" id="KLO37160.1"/>
    </source>
</evidence>
<dbReference type="AlphaFoldDB" id="A0A0I9U8N0"/>
<keyword evidence="3" id="KW-1185">Reference proteome</keyword>
<evidence type="ECO:0000313" key="3">
    <source>
        <dbReference type="Proteomes" id="UP000036334"/>
    </source>
</evidence>